<comment type="caution">
    <text evidence="1">The sequence shown here is derived from an EMBL/GenBank/DDBJ whole genome shotgun (WGS) entry which is preliminary data.</text>
</comment>
<dbReference type="Proteomes" id="UP000828941">
    <property type="component" value="Chromosome 10"/>
</dbReference>
<accession>A0ACB9LY49</accession>
<proteinExistence type="predicted"/>
<gene>
    <name evidence="1" type="ORF">L6164_024135</name>
</gene>
<keyword evidence="2" id="KW-1185">Reference proteome</keyword>
<evidence type="ECO:0000313" key="2">
    <source>
        <dbReference type="Proteomes" id="UP000828941"/>
    </source>
</evidence>
<sequence length="440" mass="49595">MTSIRRTLPPVPRAGSVANGDDCSVASPLSKSSSSPQNCPPSTGLLSPSVNSLDSLAFILGIFSPRSLRVHDRSKPKGHVWRKVLSHFLICFMIGVTIGLTSLASMSLSMNLMSEHQAFSFEVVSAVGKFHSHENVMKNVTASANMAMEINATLDSTMKEQKLKDEVSYNISISQLLNKEQYLEPQKLLIIVTPTFNQPFQVYYLSRLAHTLKLVPPPLLWIVVEMSSQSEETADILRRSGVMYRHLVCKTNLTNTSDRAILQRNVALAHIETHHLDGIVYFADDDNIYLAELFQQMREISRFGTWIVGKLSVDKSSIVLQGPICNGNRVIGWHINESNSRSQRFHAEMPGFAFNSTILWDPKKWHRPTLEPIRQLDTVKEEFRVSTLIEQLVEDENQMEGLMNNCSTVMVWHIDLGSSVSFYPQRWIMKNNLDVILPIA</sequence>
<dbReference type="EMBL" id="CM039435">
    <property type="protein sequence ID" value="KAI4316126.1"/>
    <property type="molecule type" value="Genomic_DNA"/>
</dbReference>
<name>A0ACB9LY49_BAUVA</name>
<protein>
    <submittedName>
        <fullName evidence="1">Uncharacterized protein</fullName>
    </submittedName>
</protein>
<reference evidence="1 2" key="1">
    <citation type="journal article" date="2022" name="DNA Res.">
        <title>Chromosomal-level genome assembly of the orchid tree Bauhinia variegata (Leguminosae; Cercidoideae) supports the allotetraploid origin hypothesis of Bauhinia.</title>
        <authorList>
            <person name="Zhong Y."/>
            <person name="Chen Y."/>
            <person name="Zheng D."/>
            <person name="Pang J."/>
            <person name="Liu Y."/>
            <person name="Luo S."/>
            <person name="Meng S."/>
            <person name="Qian L."/>
            <person name="Wei D."/>
            <person name="Dai S."/>
            <person name="Zhou R."/>
        </authorList>
    </citation>
    <scope>NUCLEOTIDE SEQUENCE [LARGE SCALE GENOMIC DNA]</scope>
    <source>
        <strain evidence="1">BV-YZ2020</strain>
    </source>
</reference>
<evidence type="ECO:0000313" key="1">
    <source>
        <dbReference type="EMBL" id="KAI4316126.1"/>
    </source>
</evidence>
<organism evidence="1 2">
    <name type="scientific">Bauhinia variegata</name>
    <name type="common">Purple orchid tree</name>
    <name type="synonym">Phanera variegata</name>
    <dbReference type="NCBI Taxonomy" id="167791"/>
    <lineage>
        <taxon>Eukaryota</taxon>
        <taxon>Viridiplantae</taxon>
        <taxon>Streptophyta</taxon>
        <taxon>Embryophyta</taxon>
        <taxon>Tracheophyta</taxon>
        <taxon>Spermatophyta</taxon>
        <taxon>Magnoliopsida</taxon>
        <taxon>eudicotyledons</taxon>
        <taxon>Gunneridae</taxon>
        <taxon>Pentapetalae</taxon>
        <taxon>rosids</taxon>
        <taxon>fabids</taxon>
        <taxon>Fabales</taxon>
        <taxon>Fabaceae</taxon>
        <taxon>Cercidoideae</taxon>
        <taxon>Cercideae</taxon>
        <taxon>Bauhiniinae</taxon>
        <taxon>Bauhinia</taxon>
    </lineage>
</organism>